<dbReference type="PIRSF" id="PIRSF019455">
    <property type="entry name" value="CopR_AtkY"/>
    <property type="match status" value="1"/>
</dbReference>
<dbReference type="Gene3D" id="1.10.10.10">
    <property type="entry name" value="Winged helix-like DNA-binding domain superfamily/Winged helix DNA-binding domain"/>
    <property type="match status" value="1"/>
</dbReference>
<organism evidence="5 6">
    <name type="scientific">Hoylesella buccalis ATCC 35310</name>
    <dbReference type="NCBI Taxonomy" id="679190"/>
    <lineage>
        <taxon>Bacteria</taxon>
        <taxon>Pseudomonadati</taxon>
        <taxon>Bacteroidota</taxon>
        <taxon>Bacteroidia</taxon>
        <taxon>Bacteroidales</taxon>
        <taxon>Prevotellaceae</taxon>
        <taxon>Hoylesella</taxon>
    </lineage>
</organism>
<keyword evidence="4" id="KW-0804">Transcription</keyword>
<protein>
    <submittedName>
        <fullName evidence="5">Transcriptional regulator, BlaI/MecI/CopY family</fullName>
    </submittedName>
</protein>
<sequence>MMNMEKLTVQEEEVMQRIWQLGSCTVKQILGELGTPPPPYTTVASVVNNLKRKDFVNQEQRGNTYVYSPAIPEEKYKQHCMSRFVRDYFSNSFKDMVSFFAKEEKLSSEDLQDIIDQIEKGNE</sequence>
<dbReference type="EMBL" id="ADEG01000099">
    <property type="protein sequence ID" value="EFA91092.1"/>
    <property type="molecule type" value="Genomic_DNA"/>
</dbReference>
<dbReference type="Pfam" id="PF03965">
    <property type="entry name" value="Penicillinase_R"/>
    <property type="match status" value="1"/>
</dbReference>
<comment type="similarity">
    <text evidence="1">Belongs to the BlaI transcriptional regulatory family.</text>
</comment>
<dbReference type="Proteomes" id="UP000005283">
    <property type="component" value="Unassembled WGS sequence"/>
</dbReference>
<dbReference type="GO" id="GO:0003677">
    <property type="term" value="F:DNA binding"/>
    <property type="evidence" value="ECO:0007669"/>
    <property type="project" value="UniProtKB-KW"/>
</dbReference>
<evidence type="ECO:0000256" key="1">
    <source>
        <dbReference type="ARBA" id="ARBA00011046"/>
    </source>
</evidence>
<reference evidence="5 6" key="1">
    <citation type="submission" date="2009-12" db="EMBL/GenBank/DDBJ databases">
        <title>Genome Sequence of Prevotella buccalis ATCC 35310.</title>
        <authorList>
            <person name="Durkin A.S."/>
            <person name="Madupu R."/>
            <person name="Torralba M."/>
            <person name="Methe B."/>
            <person name="Sutton G."/>
            <person name="Strausberg R.L."/>
            <person name="Nelson K.E."/>
        </authorList>
    </citation>
    <scope>NUCLEOTIDE SEQUENCE [LARGE SCALE GENOMIC DNA]</scope>
    <source>
        <strain evidence="5 6">ATCC 35310</strain>
    </source>
</reference>
<name>D1W8P2_9BACT</name>
<dbReference type="GO" id="GO:0045892">
    <property type="term" value="P:negative regulation of DNA-templated transcription"/>
    <property type="evidence" value="ECO:0007669"/>
    <property type="project" value="InterPro"/>
</dbReference>
<evidence type="ECO:0000256" key="2">
    <source>
        <dbReference type="ARBA" id="ARBA00023015"/>
    </source>
</evidence>
<keyword evidence="3" id="KW-0238">DNA-binding</keyword>
<accession>D1W8P2</accession>
<evidence type="ECO:0000313" key="5">
    <source>
        <dbReference type="EMBL" id="EFA91092.1"/>
    </source>
</evidence>
<proteinExistence type="inferred from homology"/>
<dbReference type="InterPro" id="IPR036388">
    <property type="entry name" value="WH-like_DNA-bd_sf"/>
</dbReference>
<dbReference type="AlphaFoldDB" id="D1W8P2"/>
<gene>
    <name evidence="5" type="ORF">HMPREF0650_2315</name>
</gene>
<comment type="caution">
    <text evidence="5">The sequence shown here is derived from an EMBL/GenBank/DDBJ whole genome shotgun (WGS) entry which is preliminary data.</text>
</comment>
<keyword evidence="6" id="KW-1185">Reference proteome</keyword>
<dbReference type="STRING" id="679190.HMPREF0650_2315"/>
<evidence type="ECO:0000256" key="4">
    <source>
        <dbReference type="ARBA" id="ARBA00023163"/>
    </source>
</evidence>
<dbReference type="Gene3D" id="1.10.4040.10">
    <property type="entry name" value="Penicillinase repressor domain"/>
    <property type="match status" value="1"/>
</dbReference>
<dbReference type="SUPFAM" id="SSF46785">
    <property type="entry name" value="Winged helix' DNA-binding domain"/>
    <property type="match status" value="1"/>
</dbReference>
<dbReference type="InterPro" id="IPR036390">
    <property type="entry name" value="WH_DNA-bd_sf"/>
</dbReference>
<evidence type="ECO:0000313" key="6">
    <source>
        <dbReference type="Proteomes" id="UP000005283"/>
    </source>
</evidence>
<dbReference type="eggNOG" id="COG3682">
    <property type="taxonomic scope" value="Bacteria"/>
</dbReference>
<dbReference type="InterPro" id="IPR005650">
    <property type="entry name" value="BlaI_family"/>
</dbReference>
<keyword evidence="2" id="KW-0805">Transcription regulation</keyword>
<evidence type="ECO:0000256" key="3">
    <source>
        <dbReference type="ARBA" id="ARBA00023125"/>
    </source>
</evidence>